<feature type="compositionally biased region" description="Pro residues" evidence="1">
    <location>
        <begin position="1332"/>
        <end position="1347"/>
    </location>
</feature>
<evidence type="ECO:0000259" key="3">
    <source>
        <dbReference type="PROSITE" id="PS50020"/>
    </source>
</evidence>
<dbReference type="InterPro" id="IPR001202">
    <property type="entry name" value="WW_dom"/>
</dbReference>
<dbReference type="Pfam" id="PF00168">
    <property type="entry name" value="C2"/>
    <property type="match status" value="1"/>
</dbReference>
<protein>
    <submittedName>
        <fullName evidence="4">Uncharacterized protein</fullName>
    </submittedName>
</protein>
<feature type="domain" description="C2" evidence="2">
    <location>
        <begin position="184"/>
        <end position="321"/>
    </location>
</feature>
<evidence type="ECO:0000259" key="2">
    <source>
        <dbReference type="PROSITE" id="PS50004"/>
    </source>
</evidence>
<dbReference type="SMART" id="SM00239">
    <property type="entry name" value="C2"/>
    <property type="match status" value="1"/>
</dbReference>
<dbReference type="Gene3D" id="2.20.70.10">
    <property type="match status" value="1"/>
</dbReference>
<feature type="compositionally biased region" description="Polar residues" evidence="1">
    <location>
        <begin position="913"/>
        <end position="959"/>
    </location>
</feature>
<evidence type="ECO:0000313" key="5">
    <source>
        <dbReference type="Proteomes" id="UP001381693"/>
    </source>
</evidence>
<feature type="region of interest" description="Disordered" evidence="1">
    <location>
        <begin position="912"/>
        <end position="970"/>
    </location>
</feature>
<dbReference type="SUPFAM" id="SSF51045">
    <property type="entry name" value="WW domain"/>
    <property type="match status" value="1"/>
</dbReference>
<dbReference type="Gene3D" id="2.60.40.150">
    <property type="entry name" value="C2 domain"/>
    <property type="match status" value="1"/>
</dbReference>
<feature type="domain" description="WW" evidence="3">
    <location>
        <begin position="1147"/>
        <end position="1180"/>
    </location>
</feature>
<comment type="caution">
    <text evidence="4">The sequence shown here is derived from an EMBL/GenBank/DDBJ whole genome shotgun (WGS) entry which is preliminary data.</text>
</comment>
<feature type="region of interest" description="Disordered" evidence="1">
    <location>
        <begin position="1209"/>
        <end position="1272"/>
    </location>
</feature>
<dbReference type="PROSITE" id="PS50020">
    <property type="entry name" value="WW_DOMAIN_2"/>
    <property type="match status" value="1"/>
</dbReference>
<dbReference type="EMBL" id="JAXCGZ010015408">
    <property type="protein sequence ID" value="KAK7070357.1"/>
    <property type="molecule type" value="Genomic_DNA"/>
</dbReference>
<proteinExistence type="predicted"/>
<feature type="region of interest" description="Disordered" evidence="1">
    <location>
        <begin position="686"/>
        <end position="712"/>
    </location>
</feature>
<feature type="compositionally biased region" description="Polar residues" evidence="1">
    <location>
        <begin position="433"/>
        <end position="448"/>
    </location>
</feature>
<dbReference type="InterPro" id="IPR000008">
    <property type="entry name" value="C2_dom"/>
</dbReference>
<keyword evidence="5" id="KW-1185">Reference proteome</keyword>
<feature type="region of interest" description="Disordered" evidence="1">
    <location>
        <begin position="1"/>
        <end position="35"/>
    </location>
</feature>
<dbReference type="InterPro" id="IPR036020">
    <property type="entry name" value="WW_dom_sf"/>
</dbReference>
<feature type="compositionally biased region" description="Low complexity" evidence="1">
    <location>
        <begin position="621"/>
        <end position="637"/>
    </location>
</feature>
<dbReference type="Gene3D" id="2.60.40.2840">
    <property type="match status" value="1"/>
</dbReference>
<dbReference type="PROSITE" id="PS50004">
    <property type="entry name" value="C2"/>
    <property type="match status" value="1"/>
</dbReference>
<feature type="region of interest" description="Disordered" evidence="1">
    <location>
        <begin position="521"/>
        <end position="540"/>
    </location>
</feature>
<feature type="region of interest" description="Disordered" evidence="1">
    <location>
        <begin position="861"/>
        <end position="895"/>
    </location>
</feature>
<dbReference type="InterPro" id="IPR032348">
    <property type="entry name" value="HECW_N"/>
</dbReference>
<feature type="compositionally biased region" description="Polar residues" evidence="1">
    <location>
        <begin position="583"/>
        <end position="609"/>
    </location>
</feature>
<organism evidence="4 5">
    <name type="scientific">Halocaridina rubra</name>
    <name type="common">Hawaiian red shrimp</name>
    <dbReference type="NCBI Taxonomy" id="373956"/>
    <lineage>
        <taxon>Eukaryota</taxon>
        <taxon>Metazoa</taxon>
        <taxon>Ecdysozoa</taxon>
        <taxon>Arthropoda</taxon>
        <taxon>Crustacea</taxon>
        <taxon>Multicrustacea</taxon>
        <taxon>Malacostraca</taxon>
        <taxon>Eumalacostraca</taxon>
        <taxon>Eucarida</taxon>
        <taxon>Decapoda</taxon>
        <taxon>Pleocyemata</taxon>
        <taxon>Caridea</taxon>
        <taxon>Atyoidea</taxon>
        <taxon>Atyidae</taxon>
        <taxon>Halocaridina</taxon>
    </lineage>
</organism>
<evidence type="ECO:0000313" key="4">
    <source>
        <dbReference type="EMBL" id="KAK7070357.1"/>
    </source>
</evidence>
<feature type="region of interest" description="Disordered" evidence="1">
    <location>
        <begin position="583"/>
        <end position="645"/>
    </location>
</feature>
<sequence length="1406" mass="151312">MLSDASQDPKEYDNSQSTNTWHNGLDRNFGGGNGGSRVRGMATMSRCPEVVFGTESAASAPCARAALPSCSLTLSRNSIGAGPNECFTIRWKLVDDIAYPSDWLGLYVVGENDPDKCLEQHDVSGDTEGEICWSVNVPAVLPKNVGSIIVRYHRGKENGRVCLGSSAVVRVVRLSDGSTSDSSEDETLHPSLNPQRCLTCTRLLHFTLSNLSAHGLRRGMFFQPDPYVKLRILPGETQTLLPHHGQESRSCVAENTVNPTWKRQEFSFVAYLHDILEIELKDKFAKSRPIISRFLGRLTIQVATLKERVKSGSAGTIDFPLNSKNAADSVTGHMYFNVAFSVPANASEPCTSHGGLECPGDMSVTLNNASQSLSKALLSPHSEQEPLANGFMENKKHHVRTSDNSNPTVNNWIVQGCREEEVIVNGEVVPSDIKSSSDNSEGRTNASSRESDYSPIWKYSCKVPTNIASNMNINEIRGSGEEAIYETVYPAEDYQNQDLDSSVSGINSVASDASVGRFNCDASQPFSDEDSPPPLPPRTKSLMKSYVDSVHRPLERSMAVQLGLPPPFPTVVRKHPCPLPCSSGNATGHSSSKVPGVNSSPAKSLNGTYEPSVRPKSGHLSASSQSSFDSESSTTSTGGEPKKLPCSVEGSFSYDIVDLDDVLQISELSLNQIDIDSQLQGTVSSSQGLHSSLQSSSCASMESEPSEDMTRPCSIQSNIDETLPLDRCTGEVSSQEEGAVGGSSVAPLATPEQDTSLLQETTSTDTLLENLGEVSDYNVNLLFSKGGHAAACTNVNNDSSFGICDTGASCGSSSFKPYGSSLTDCKRNQSDAVSSLNVKNEYVLTTQEKLGEGHGINCVTSSSVQGGNSTQSFESSNTQDAFNREESQSGSACQDIRGDAACTEGVDAESVSLGLQGSREGSSARSPSPRLSDSLQVLSSASESVSPISGSVTCSVSSQGGDDGRRGSESTCMVMSTESSSSNSVFTSPTTESNDMNIEMLSSVSYSADLNIPANSSSESHAVGQGQEEGNCVCSVRPKREAILQATSSNEDDDIPPAVPPHRPQHHMLKALVHPPLCPPTPTHHAKPQPPERTTSDKRDRDVFFGREDVFERDEKQFLAHHPKLSRQPSLQDWLRRYPKVEVAFDEPLPPNVEARKDSHGRIFFIDHVAKTTSWEWPPPKPLSIIVPYSLYHKWRGDHRRSFCESAESECSGSQTSSRVGTPDSSTPASSGNLLQGVSCMSPSACDEGAVGPSPPPLPTMSPPPFASGIGITEDMSHGEVMASHISEAGAVGLPSVSDNSRWWDNNTDGDDGDKAPTPPPRPQHRLSRATPPLPPPLPEQCPPTPTHHPRRSQHPCALDQEQNGHIDRHSRTMRLPSIPERTVKFQRVEIQPGEEPLPTSKLFSG</sequence>
<dbReference type="SUPFAM" id="SSF49562">
    <property type="entry name" value="C2 domain (Calcium/lipid-binding domain, CaLB)"/>
    <property type="match status" value="1"/>
</dbReference>
<dbReference type="Proteomes" id="UP001381693">
    <property type="component" value="Unassembled WGS sequence"/>
</dbReference>
<name>A0AAN9A5G6_HALRR</name>
<feature type="region of interest" description="Disordered" evidence="1">
    <location>
        <begin position="428"/>
        <end position="451"/>
    </location>
</feature>
<dbReference type="InterPro" id="IPR035892">
    <property type="entry name" value="C2_domain_sf"/>
</dbReference>
<dbReference type="CDD" id="cd00201">
    <property type="entry name" value="WW"/>
    <property type="match status" value="1"/>
</dbReference>
<evidence type="ECO:0000256" key="1">
    <source>
        <dbReference type="SAM" id="MobiDB-lite"/>
    </source>
</evidence>
<feature type="region of interest" description="Disordered" evidence="1">
    <location>
        <begin position="1292"/>
        <end position="1377"/>
    </location>
</feature>
<dbReference type="SMART" id="SM00456">
    <property type="entry name" value="WW"/>
    <property type="match status" value="1"/>
</dbReference>
<feature type="compositionally biased region" description="Pro residues" evidence="1">
    <location>
        <begin position="1253"/>
        <end position="1266"/>
    </location>
</feature>
<reference evidence="4 5" key="1">
    <citation type="submission" date="2023-11" db="EMBL/GenBank/DDBJ databases">
        <title>Halocaridina rubra genome assembly.</title>
        <authorList>
            <person name="Smith C."/>
        </authorList>
    </citation>
    <scope>NUCLEOTIDE SEQUENCE [LARGE SCALE GENOMIC DNA]</scope>
    <source>
        <strain evidence="4">EP-1</strain>
        <tissue evidence="4">Whole</tissue>
    </source>
</reference>
<feature type="compositionally biased region" description="Polar residues" evidence="1">
    <location>
        <begin position="1209"/>
        <end position="1242"/>
    </location>
</feature>
<gene>
    <name evidence="4" type="ORF">SK128_005789</name>
</gene>
<feature type="compositionally biased region" description="Polar residues" evidence="1">
    <location>
        <begin position="861"/>
        <end position="881"/>
    </location>
</feature>
<feature type="region of interest" description="Disordered" evidence="1">
    <location>
        <begin position="1075"/>
        <end position="1102"/>
    </location>
</feature>
<feature type="compositionally biased region" description="Low complexity" evidence="1">
    <location>
        <begin position="686"/>
        <end position="703"/>
    </location>
</feature>
<dbReference type="Pfam" id="PF16562">
    <property type="entry name" value="HECW_N"/>
    <property type="match status" value="1"/>
</dbReference>
<accession>A0AAN9A5G6</accession>